<keyword evidence="9 17" id="KW-0675">Receptor</keyword>
<proteinExistence type="inferred from homology"/>
<dbReference type="PANTHER" id="PTHR30442:SF0">
    <property type="entry name" value="FE(3+) DICITRATE TRANSPORT PROTEIN FECA"/>
    <property type="match status" value="1"/>
</dbReference>
<comment type="caution">
    <text evidence="17">The sequence shown here is derived from an EMBL/GenBank/DDBJ whole genome shotgun (WGS) entry which is preliminary data.</text>
</comment>
<dbReference type="InterPro" id="IPR039426">
    <property type="entry name" value="TonB-dep_rcpt-like"/>
</dbReference>
<dbReference type="Proteomes" id="UP000768471">
    <property type="component" value="Unassembled WGS sequence"/>
</dbReference>
<dbReference type="Gene3D" id="2.40.170.20">
    <property type="entry name" value="TonB-dependent receptor, beta-barrel domain"/>
    <property type="match status" value="1"/>
</dbReference>
<accession>A0ABS0NBQ7</accession>
<evidence type="ECO:0000256" key="2">
    <source>
        <dbReference type="ARBA" id="ARBA00009810"/>
    </source>
</evidence>
<comment type="similarity">
    <text evidence="2 11 13">Belongs to the TonB-dependent receptor family.</text>
</comment>
<evidence type="ECO:0000256" key="8">
    <source>
        <dbReference type="ARBA" id="ARBA00023136"/>
    </source>
</evidence>
<dbReference type="InterPro" id="IPR012910">
    <property type="entry name" value="Plug_dom"/>
</dbReference>
<dbReference type="RefSeq" id="WP_197903570.1">
    <property type="nucleotide sequence ID" value="NZ_JACSGR010000006.1"/>
</dbReference>
<dbReference type="PROSITE" id="PS52016">
    <property type="entry name" value="TONB_DEPENDENT_REC_3"/>
    <property type="match status" value="1"/>
</dbReference>
<feature type="signal peptide" evidence="14">
    <location>
        <begin position="1"/>
        <end position="24"/>
    </location>
</feature>
<comment type="subcellular location">
    <subcellularLocation>
        <location evidence="1 11">Cell outer membrane</location>
        <topology evidence="1 11">Multi-pass membrane protein</topology>
    </subcellularLocation>
</comment>
<keyword evidence="10 11" id="KW-0998">Cell outer membrane</keyword>
<feature type="chain" id="PRO_5047131550" evidence="14">
    <location>
        <begin position="25"/>
        <end position="830"/>
    </location>
</feature>
<keyword evidence="3 11" id="KW-0813">Transport</keyword>
<evidence type="ECO:0000256" key="9">
    <source>
        <dbReference type="ARBA" id="ARBA00023170"/>
    </source>
</evidence>
<keyword evidence="7 13" id="KW-0798">TonB box</keyword>
<dbReference type="PROSITE" id="PS01156">
    <property type="entry name" value="TONB_DEPENDENT_REC_2"/>
    <property type="match status" value="1"/>
</dbReference>
<evidence type="ECO:0000256" key="13">
    <source>
        <dbReference type="RuleBase" id="RU003357"/>
    </source>
</evidence>
<dbReference type="PANTHER" id="PTHR30442">
    <property type="entry name" value="IRON III DICITRATE TRANSPORT PROTEIN FECA"/>
    <property type="match status" value="1"/>
</dbReference>
<evidence type="ECO:0000256" key="7">
    <source>
        <dbReference type="ARBA" id="ARBA00023077"/>
    </source>
</evidence>
<dbReference type="Pfam" id="PF00593">
    <property type="entry name" value="TonB_dep_Rec_b-barrel"/>
    <property type="match status" value="1"/>
</dbReference>
<dbReference type="Gene3D" id="2.170.130.10">
    <property type="entry name" value="TonB-dependent receptor, plug domain"/>
    <property type="match status" value="1"/>
</dbReference>
<keyword evidence="6 14" id="KW-0732">Signal</keyword>
<gene>
    <name evidence="17" type="ORF">H9Q10_08700</name>
</gene>
<evidence type="ECO:0000256" key="1">
    <source>
        <dbReference type="ARBA" id="ARBA00004571"/>
    </source>
</evidence>
<evidence type="ECO:0000256" key="14">
    <source>
        <dbReference type="SAM" id="SignalP"/>
    </source>
</evidence>
<evidence type="ECO:0000256" key="10">
    <source>
        <dbReference type="ARBA" id="ARBA00023237"/>
    </source>
</evidence>
<feature type="domain" description="TonB-dependent receptor plug" evidence="16">
    <location>
        <begin position="57"/>
        <end position="162"/>
    </location>
</feature>
<name>A0ABS0NBQ7_9NEIS</name>
<dbReference type="CDD" id="cd01347">
    <property type="entry name" value="ligand_gated_channel"/>
    <property type="match status" value="1"/>
</dbReference>
<dbReference type="InterPro" id="IPR036942">
    <property type="entry name" value="Beta-barrel_TonB_sf"/>
</dbReference>
<evidence type="ECO:0000256" key="4">
    <source>
        <dbReference type="ARBA" id="ARBA00022452"/>
    </source>
</evidence>
<evidence type="ECO:0000256" key="6">
    <source>
        <dbReference type="ARBA" id="ARBA00022729"/>
    </source>
</evidence>
<dbReference type="InterPro" id="IPR037066">
    <property type="entry name" value="Plug_dom_sf"/>
</dbReference>
<feature type="short sequence motif" description="TonB C-terminal box" evidence="12">
    <location>
        <begin position="813"/>
        <end position="830"/>
    </location>
</feature>
<feature type="domain" description="TonB-dependent receptor-like beta-barrel" evidence="15">
    <location>
        <begin position="339"/>
        <end position="801"/>
    </location>
</feature>
<reference evidence="17 18" key="1">
    <citation type="submission" date="2020-09" db="EMBL/GenBank/DDBJ databases">
        <title>Eikenella S3660 sp. nov., isolated from a throat swab.</title>
        <authorList>
            <person name="Buhl M."/>
        </authorList>
    </citation>
    <scope>NUCLEOTIDE SEQUENCE [LARGE SCALE GENOMIC DNA]</scope>
    <source>
        <strain evidence="17 18">S3360</strain>
    </source>
</reference>
<evidence type="ECO:0000313" key="18">
    <source>
        <dbReference type="Proteomes" id="UP000768471"/>
    </source>
</evidence>
<dbReference type="InterPro" id="IPR000531">
    <property type="entry name" value="Beta-barrel_TonB"/>
</dbReference>
<dbReference type="SUPFAM" id="SSF56935">
    <property type="entry name" value="Porins"/>
    <property type="match status" value="1"/>
</dbReference>
<evidence type="ECO:0000256" key="3">
    <source>
        <dbReference type="ARBA" id="ARBA00022448"/>
    </source>
</evidence>
<protein>
    <submittedName>
        <fullName evidence="17">TonB-dependent receptor</fullName>
    </submittedName>
</protein>
<evidence type="ECO:0000259" key="15">
    <source>
        <dbReference type="Pfam" id="PF00593"/>
    </source>
</evidence>
<organism evidence="17 18">
    <name type="scientific">Eikenella glucosivorans</name>
    <dbReference type="NCBI Taxonomy" id="2766967"/>
    <lineage>
        <taxon>Bacteria</taxon>
        <taxon>Pseudomonadati</taxon>
        <taxon>Pseudomonadota</taxon>
        <taxon>Betaproteobacteria</taxon>
        <taxon>Neisseriales</taxon>
        <taxon>Neisseriaceae</taxon>
        <taxon>Eikenella</taxon>
    </lineage>
</organism>
<dbReference type="InterPro" id="IPR010917">
    <property type="entry name" value="TonB_rcpt_CS"/>
</dbReference>
<evidence type="ECO:0000256" key="11">
    <source>
        <dbReference type="PROSITE-ProRule" id="PRU01360"/>
    </source>
</evidence>
<evidence type="ECO:0000259" key="16">
    <source>
        <dbReference type="Pfam" id="PF07715"/>
    </source>
</evidence>
<keyword evidence="18" id="KW-1185">Reference proteome</keyword>
<dbReference type="Pfam" id="PF07715">
    <property type="entry name" value="Plug"/>
    <property type="match status" value="1"/>
</dbReference>
<evidence type="ECO:0000256" key="12">
    <source>
        <dbReference type="PROSITE-ProRule" id="PRU10144"/>
    </source>
</evidence>
<dbReference type="EMBL" id="JACSGR010000006">
    <property type="protein sequence ID" value="MBH5329745.1"/>
    <property type="molecule type" value="Genomic_DNA"/>
</dbReference>
<keyword evidence="4 11" id="KW-1134">Transmembrane beta strand</keyword>
<sequence>MSYAKIGRVTLAVWLAFNGATALADTATGSEPKADTELSDIVIRGQSAKQRSFTDSKSTTHISREELNRYSVISTGDMLKGVAGVNVGDVRNGGGLDVNIRAAQGQNRVAVQVDGGEQMVNVYRGYSGTQQRSYIDPDLIGKVDIEKGVSMESGASGSIGGVVRMQTLGINDIVPEGKDYGVRIKSSISSNSIKPNGLSTYERRRFSMVTPRTDQSRAWENLGRSHSIAAAWRNDRFEILGAYVLRQQGNYFAGKHGWQQPGTTRENTPPERVTDWNFRPGEEVLNTSSVTRSYLLKGAWNITPEHRLSASYRHFHGEIGDIMPSAISRRTQSPQYIVPGLAQWPAGDTRINAYNLDYRYTPDNPWVDLKVGLWSTHSKTNLLNASSSYAPTGLEYQHARAYSWSPQDATNWGINVSNKSRWENGAGKWQLHTGADYRHERVKPQDWVVTDEIDKRAERVIRDATRWEGSVFGNLEYSPSDLLSLRAGGRYSRFANHDHNRWPVDPWFCTGAGCGTNDMSFFKPRNQITDADLARFPLLEPKTYRGSGFAPSFGLTWRFAPGSQVYANYAQGIRLPAQFETSMGTANVRTIAELKPERARNLELGISTVQNSLFRTDDRAMFKLAYFHNDYKNYITRFLDPEAYFSTAQFMYFRNLDRFKVSGFETQASYDNGRVFADFSATYYQKARVCDRFISSRLSGNPRLGYVPECVDGGFGSSYSAAQNPPKYMLSLTGGLRFFNQKLTTGARITHTSPPITKMDRPYHRIITTYQKYYGRVTTVDLFANYKVGRNATLNFGVTNLTNRYYLDPLAQSYMPAPGRNITLGFEARF</sequence>
<keyword evidence="8 11" id="KW-0472">Membrane</keyword>
<evidence type="ECO:0000313" key="17">
    <source>
        <dbReference type="EMBL" id="MBH5329745.1"/>
    </source>
</evidence>
<evidence type="ECO:0000256" key="5">
    <source>
        <dbReference type="ARBA" id="ARBA00022692"/>
    </source>
</evidence>
<keyword evidence="5 11" id="KW-0812">Transmembrane</keyword>